<evidence type="ECO:0000256" key="1">
    <source>
        <dbReference type="ARBA" id="ARBA00004141"/>
    </source>
</evidence>
<dbReference type="InterPro" id="IPR002524">
    <property type="entry name" value="Cation_efflux"/>
</dbReference>
<gene>
    <name evidence="10" type="primary">fieF</name>
    <name evidence="10" type="ORF">NCTC11391_01687</name>
</gene>
<dbReference type="PANTHER" id="PTHR43840:SF50">
    <property type="entry name" value="MANGANESE EFFLUX SYSTEM PROTEIN MNES"/>
    <property type="match status" value="1"/>
</dbReference>
<accession>A0A380JEV4</accession>
<keyword evidence="4 7" id="KW-0812">Transmembrane</keyword>
<dbReference type="InterPro" id="IPR050291">
    <property type="entry name" value="CDF_Transporter"/>
</dbReference>
<keyword evidence="3" id="KW-0813">Transport</keyword>
<protein>
    <submittedName>
        <fullName evidence="10">Cobalt-zinc-cadmium resistance protein</fullName>
    </submittedName>
</protein>
<evidence type="ECO:0000259" key="8">
    <source>
        <dbReference type="Pfam" id="PF01545"/>
    </source>
</evidence>
<feature type="domain" description="Cation efflux protein transmembrane" evidence="8">
    <location>
        <begin position="16"/>
        <end position="207"/>
    </location>
</feature>
<keyword evidence="5 7" id="KW-1133">Transmembrane helix</keyword>
<evidence type="ECO:0000259" key="9">
    <source>
        <dbReference type="Pfam" id="PF16916"/>
    </source>
</evidence>
<feature type="transmembrane region" description="Helical" evidence="7">
    <location>
        <begin position="16"/>
        <end position="36"/>
    </location>
</feature>
<comment type="similarity">
    <text evidence="2">Belongs to the cation diffusion facilitator (CDF) transporter (TC 2.A.4) family.</text>
</comment>
<keyword evidence="11" id="KW-1185">Reference proteome</keyword>
<organism evidence="10 11">
    <name type="scientific">Streptococcus downei MFe28</name>
    <dbReference type="NCBI Taxonomy" id="764290"/>
    <lineage>
        <taxon>Bacteria</taxon>
        <taxon>Bacillati</taxon>
        <taxon>Bacillota</taxon>
        <taxon>Bacilli</taxon>
        <taxon>Lactobacillales</taxon>
        <taxon>Streptococcaceae</taxon>
        <taxon>Streptococcus</taxon>
    </lineage>
</organism>
<evidence type="ECO:0000313" key="11">
    <source>
        <dbReference type="Proteomes" id="UP000254082"/>
    </source>
</evidence>
<comment type="subcellular location">
    <subcellularLocation>
        <location evidence="1">Membrane</location>
        <topology evidence="1">Multi-pass membrane protein</topology>
    </subcellularLocation>
</comment>
<dbReference type="Pfam" id="PF01545">
    <property type="entry name" value="Cation_efflux"/>
    <property type="match status" value="1"/>
</dbReference>
<evidence type="ECO:0000313" key="10">
    <source>
        <dbReference type="EMBL" id="SUN36691.1"/>
    </source>
</evidence>
<dbReference type="FunFam" id="1.20.1510.10:FF:000006">
    <property type="entry name" value="Divalent cation efflux transporter"/>
    <property type="match status" value="1"/>
</dbReference>
<evidence type="ECO:0000256" key="6">
    <source>
        <dbReference type="ARBA" id="ARBA00023136"/>
    </source>
</evidence>
<evidence type="ECO:0000256" key="4">
    <source>
        <dbReference type="ARBA" id="ARBA00022692"/>
    </source>
</evidence>
<feature type="transmembrane region" description="Helical" evidence="7">
    <location>
        <begin position="86"/>
        <end position="105"/>
    </location>
</feature>
<dbReference type="GO" id="GO:0008324">
    <property type="term" value="F:monoatomic cation transmembrane transporter activity"/>
    <property type="evidence" value="ECO:0007669"/>
    <property type="project" value="InterPro"/>
</dbReference>
<reference evidence="10 11" key="1">
    <citation type="submission" date="2018-06" db="EMBL/GenBank/DDBJ databases">
        <authorList>
            <consortium name="Pathogen Informatics"/>
            <person name="Doyle S."/>
        </authorList>
    </citation>
    <scope>NUCLEOTIDE SEQUENCE [LARGE SCALE GENOMIC DNA]</scope>
    <source>
        <strain evidence="11">NCTC 11391</strain>
    </source>
</reference>
<dbReference type="GeneID" id="93924163"/>
<evidence type="ECO:0000256" key="2">
    <source>
        <dbReference type="ARBA" id="ARBA00008114"/>
    </source>
</evidence>
<dbReference type="InterPro" id="IPR036837">
    <property type="entry name" value="Cation_efflux_CTD_sf"/>
</dbReference>
<dbReference type="SUPFAM" id="SSF161111">
    <property type="entry name" value="Cation efflux protein transmembrane domain-like"/>
    <property type="match status" value="1"/>
</dbReference>
<dbReference type="SUPFAM" id="SSF160240">
    <property type="entry name" value="Cation efflux protein cytoplasmic domain-like"/>
    <property type="match status" value="1"/>
</dbReference>
<dbReference type="GO" id="GO:0016020">
    <property type="term" value="C:membrane"/>
    <property type="evidence" value="ECO:0007669"/>
    <property type="project" value="UniProtKB-SubCell"/>
</dbReference>
<feature type="domain" description="Cation efflux protein cytoplasmic" evidence="9">
    <location>
        <begin position="212"/>
        <end position="287"/>
    </location>
</feature>
<dbReference type="InterPro" id="IPR027469">
    <property type="entry name" value="Cation_efflux_TMD_sf"/>
</dbReference>
<dbReference type="RefSeq" id="WP_002961980.1">
    <property type="nucleotide sequence ID" value="NZ_UHFA01000002.1"/>
</dbReference>
<keyword evidence="6 7" id="KW-0472">Membrane</keyword>
<proteinExistence type="inferred from homology"/>
<dbReference type="Gene3D" id="3.30.70.1350">
    <property type="entry name" value="Cation efflux protein, cytoplasmic domain"/>
    <property type="match status" value="1"/>
</dbReference>
<dbReference type="NCBIfam" id="TIGR01297">
    <property type="entry name" value="CDF"/>
    <property type="match status" value="1"/>
</dbReference>
<dbReference type="EMBL" id="UHFA01000002">
    <property type="protein sequence ID" value="SUN36691.1"/>
    <property type="molecule type" value="Genomic_DNA"/>
</dbReference>
<dbReference type="OrthoDB" id="9806522at2"/>
<dbReference type="Gene3D" id="1.20.1510.10">
    <property type="entry name" value="Cation efflux protein transmembrane domain"/>
    <property type="match status" value="1"/>
</dbReference>
<feature type="transmembrane region" description="Helical" evidence="7">
    <location>
        <begin position="183"/>
        <end position="201"/>
    </location>
</feature>
<feature type="transmembrane region" description="Helical" evidence="7">
    <location>
        <begin position="117"/>
        <end position="136"/>
    </location>
</feature>
<dbReference type="InterPro" id="IPR027470">
    <property type="entry name" value="Cation_efflux_CTD"/>
</dbReference>
<evidence type="ECO:0000256" key="3">
    <source>
        <dbReference type="ARBA" id="ARBA00022448"/>
    </source>
</evidence>
<dbReference type="Pfam" id="PF16916">
    <property type="entry name" value="ZT_dimer"/>
    <property type="match status" value="1"/>
</dbReference>
<evidence type="ECO:0000256" key="5">
    <source>
        <dbReference type="ARBA" id="ARBA00022989"/>
    </source>
</evidence>
<dbReference type="AlphaFoldDB" id="A0A380JEV4"/>
<dbReference type="PANTHER" id="PTHR43840">
    <property type="entry name" value="MITOCHONDRIAL METAL TRANSPORTER 1-RELATED"/>
    <property type="match status" value="1"/>
</dbReference>
<dbReference type="InterPro" id="IPR058533">
    <property type="entry name" value="Cation_efflux_TM"/>
</dbReference>
<dbReference type="Proteomes" id="UP000254082">
    <property type="component" value="Unassembled WGS sequence"/>
</dbReference>
<sequence>MATAEDNIKFARRGPIVSIFAYLVLTVGKLVFGYLLNSSSLTADGFNNLSDIMSNVILLVGLYLASRPADEDHRFGHWKIEDLASLLTSFIMFLVGFQVLFETIKKLIGNSQTEIDPLGALVGVISALVMYGVYLYNRHLSKKVKSSALLAASKDNLSDAVTSIGTSVAIVASSLNLSIVDRIAAIIICYFILKTAYDIFIQATFSLSDGFDDKQLSQYEKAILQIPKITAVKSQRGRTYGSNIFLDLVLEMNPDLSVYESHAITEQVEQLLHDDFQVYDVDIHVEPAPIPEDEIPDNVYHKLYKFEKLVLAKIPDYETYIAEDFMLVNEYGQVLTEQSFLDLAPYYSSNFQYFKMTSISQKTKLITYRLEGRQHVSIWRRHETWKLLFHQITPETER</sequence>
<evidence type="ECO:0000256" key="7">
    <source>
        <dbReference type="SAM" id="Phobius"/>
    </source>
</evidence>
<name>A0A380JEV4_STRDO</name>